<dbReference type="EMBL" id="GBRH01167830">
    <property type="protein sequence ID" value="JAE30066.1"/>
    <property type="molecule type" value="Transcribed_RNA"/>
</dbReference>
<name>A0A0A9H5E5_ARUDO</name>
<evidence type="ECO:0000256" key="1">
    <source>
        <dbReference type="SAM" id="MobiDB-lite"/>
    </source>
</evidence>
<reference evidence="2" key="1">
    <citation type="submission" date="2014-09" db="EMBL/GenBank/DDBJ databases">
        <authorList>
            <person name="Magalhaes I.L.F."/>
            <person name="Oliveira U."/>
            <person name="Santos F.R."/>
            <person name="Vidigal T.H.D.A."/>
            <person name="Brescovit A.D."/>
            <person name="Santos A.J."/>
        </authorList>
    </citation>
    <scope>NUCLEOTIDE SEQUENCE</scope>
    <source>
        <tissue evidence="2">Shoot tissue taken approximately 20 cm above the soil surface</tissue>
    </source>
</reference>
<sequence>MAAAGGFLEPSASFSEAKAAGDGKER</sequence>
<protein>
    <submittedName>
        <fullName evidence="2">Uncharacterized protein</fullName>
    </submittedName>
</protein>
<feature type="region of interest" description="Disordered" evidence="1">
    <location>
        <begin position="1"/>
        <end position="26"/>
    </location>
</feature>
<accession>A0A0A9H5E5</accession>
<proteinExistence type="predicted"/>
<evidence type="ECO:0000313" key="2">
    <source>
        <dbReference type="EMBL" id="JAE30066.1"/>
    </source>
</evidence>
<reference evidence="2" key="2">
    <citation type="journal article" date="2015" name="Data Brief">
        <title>Shoot transcriptome of the giant reed, Arundo donax.</title>
        <authorList>
            <person name="Barrero R.A."/>
            <person name="Guerrero F.D."/>
            <person name="Moolhuijzen P."/>
            <person name="Goolsby J.A."/>
            <person name="Tidwell J."/>
            <person name="Bellgard S.E."/>
            <person name="Bellgard M.I."/>
        </authorList>
    </citation>
    <scope>NUCLEOTIDE SEQUENCE</scope>
    <source>
        <tissue evidence="2">Shoot tissue taken approximately 20 cm above the soil surface</tissue>
    </source>
</reference>
<organism evidence="2">
    <name type="scientific">Arundo donax</name>
    <name type="common">Giant reed</name>
    <name type="synonym">Donax arundinaceus</name>
    <dbReference type="NCBI Taxonomy" id="35708"/>
    <lineage>
        <taxon>Eukaryota</taxon>
        <taxon>Viridiplantae</taxon>
        <taxon>Streptophyta</taxon>
        <taxon>Embryophyta</taxon>
        <taxon>Tracheophyta</taxon>
        <taxon>Spermatophyta</taxon>
        <taxon>Magnoliopsida</taxon>
        <taxon>Liliopsida</taxon>
        <taxon>Poales</taxon>
        <taxon>Poaceae</taxon>
        <taxon>PACMAD clade</taxon>
        <taxon>Arundinoideae</taxon>
        <taxon>Arundineae</taxon>
        <taxon>Arundo</taxon>
    </lineage>
</organism>
<dbReference type="AlphaFoldDB" id="A0A0A9H5E5"/>